<reference evidence="1 2" key="1">
    <citation type="submission" date="2015-09" db="EMBL/GenBank/DDBJ databases">
        <title>Trachymyrmex zeteki WGS genome.</title>
        <authorList>
            <person name="Nygaard S."/>
            <person name="Hu H."/>
            <person name="Boomsma J."/>
            <person name="Zhang G."/>
        </authorList>
    </citation>
    <scope>NUCLEOTIDE SEQUENCE [LARGE SCALE GENOMIC DNA]</scope>
    <source>
        <strain evidence="1">Tzet28-1</strain>
        <tissue evidence="1">Whole body</tissue>
    </source>
</reference>
<dbReference type="PANTHER" id="PTHR45749">
    <property type="match status" value="1"/>
</dbReference>
<accession>A0A151WZC3</accession>
<evidence type="ECO:0000313" key="2">
    <source>
        <dbReference type="Proteomes" id="UP000075809"/>
    </source>
</evidence>
<proteinExistence type="predicted"/>
<dbReference type="Proteomes" id="UP000075809">
    <property type="component" value="Unassembled WGS sequence"/>
</dbReference>
<dbReference type="AlphaFoldDB" id="A0A151WZC3"/>
<evidence type="ECO:0000313" key="1">
    <source>
        <dbReference type="EMBL" id="KYQ53250.1"/>
    </source>
</evidence>
<dbReference type="EMBL" id="KQ982640">
    <property type="protein sequence ID" value="KYQ53250.1"/>
    <property type="molecule type" value="Genomic_DNA"/>
</dbReference>
<dbReference type="PANTHER" id="PTHR45749:SF35">
    <property type="entry name" value="AC-LIKE TRANSPOSASE-RELATED"/>
    <property type="match status" value="1"/>
</dbReference>
<dbReference type="STRING" id="64791.A0A151WZC3"/>
<gene>
    <name evidence="1" type="ORF">ALC60_07613</name>
</gene>
<name>A0A151WZC3_9HYME</name>
<organism evidence="1 2">
    <name type="scientific">Mycetomoellerius zeteki</name>
    <dbReference type="NCBI Taxonomy" id="64791"/>
    <lineage>
        <taxon>Eukaryota</taxon>
        <taxon>Metazoa</taxon>
        <taxon>Ecdysozoa</taxon>
        <taxon>Arthropoda</taxon>
        <taxon>Hexapoda</taxon>
        <taxon>Insecta</taxon>
        <taxon>Pterygota</taxon>
        <taxon>Neoptera</taxon>
        <taxon>Endopterygota</taxon>
        <taxon>Hymenoptera</taxon>
        <taxon>Apocrita</taxon>
        <taxon>Aculeata</taxon>
        <taxon>Formicoidea</taxon>
        <taxon>Formicidae</taxon>
        <taxon>Myrmicinae</taxon>
        <taxon>Mycetomoellerius</taxon>
    </lineage>
</organism>
<protein>
    <submittedName>
        <fullName evidence="1">Uncharacterized protein</fullName>
    </submittedName>
</protein>
<keyword evidence="2" id="KW-1185">Reference proteome</keyword>
<sequence length="452" mass="52178">MNVSIEQKVQQKSKKPNDEADIITENTLISNLEERRSKSNKTLVRQISMKEINLEDPGLWSVKILNLSSCSNINRKGTVYQVKNLDFPISKSGRKFSKFDNIVREHIQRIERFKDKRKRIAHYLGNRIQNEIITLITTKIKEALDLVRKSKYSIPDISHTKQLSIVVCFVLLDAKVVQVREHFLGFSPITNSTGEGLSEFILEELSKLKLNVYDIRGQGYDNGTNMRGKHNGLQRKIVNINSRANTHTAIHIKESLTFLTNLTDFLKKCRSESFENILTTANDLAKELEIESNFISVENVRRRNKPKNFDYENIDEVIQESKLHFKVNLYYCILYRLRFTVDHGDGNCINFLDVKVILNECRIKFDGQTKRKAKTRIKEHRANIKKSKDALTVVSVDWLESQSTYGSTLHVLPATKVHKTIKNSLKKDIDITAQVYSKILKETLPNLMDDVP</sequence>